<reference evidence="1 2" key="3">
    <citation type="journal article" date="1997" name="Protein Eng.">
        <title>High-resolution crystal structure of M-protease: phylogeny aided analysis of the high-alkaline adaptation mechanism.</title>
        <authorList>
            <person name="Shirai T."/>
            <person name="Suzuki A."/>
            <person name="Yamane T."/>
            <person name="Ashida T."/>
            <person name="Kobayashi T."/>
            <person name="Ito S."/>
        </authorList>
    </citation>
    <scope>NUCLEOTIDE SEQUENCE [LARGE SCALE GENOMIC DNA]</scope>
    <source>
        <strain evidence="1 2">KSM-K16</strain>
    </source>
</reference>
<accession>Q5WE15</accession>
<dbReference type="Proteomes" id="UP000001168">
    <property type="component" value="Chromosome"/>
</dbReference>
<organism evidence="1 2">
    <name type="scientific">Shouchella clausii (strain KSM-K16)</name>
    <name type="common">Alkalihalobacillus clausii</name>
    <dbReference type="NCBI Taxonomy" id="66692"/>
    <lineage>
        <taxon>Bacteria</taxon>
        <taxon>Bacillati</taxon>
        <taxon>Bacillota</taxon>
        <taxon>Bacilli</taxon>
        <taxon>Bacillales</taxon>
        <taxon>Bacillaceae</taxon>
        <taxon>Shouchella</taxon>
    </lineage>
</organism>
<name>Q5WE15_SHOC1</name>
<proteinExistence type="predicted"/>
<reference evidence="1 2" key="2">
    <citation type="journal article" date="1995" name="Appl. Microbiol. Biotechnol.">
        <title>Purification and properties of an alkaline protease from alkalophilic Bacillus sp. KSM-K16.</title>
        <authorList>
            <person name="Kobayashi T."/>
            <person name="Hakamada Y."/>
            <person name="Adachi S."/>
            <person name="Hitomi J."/>
            <person name="Yoshimatsu T."/>
            <person name="Koike K."/>
            <person name="Kawai S."/>
            <person name="Ito S."/>
        </authorList>
    </citation>
    <scope>NUCLEOTIDE SEQUENCE [LARGE SCALE GENOMIC DNA]</scope>
    <source>
        <strain evidence="1 2">KSM-K16</strain>
    </source>
</reference>
<dbReference type="OrthoDB" id="1908548at2"/>
<dbReference type="KEGG" id="bcl:ABC2861"/>
<dbReference type="eggNOG" id="ENOG5030CZN">
    <property type="taxonomic scope" value="Bacteria"/>
</dbReference>
<dbReference type="InterPro" id="IPR009951">
    <property type="entry name" value="Host-nuc_inhib_Gam"/>
</dbReference>
<reference evidence="1 2" key="1">
    <citation type="journal article" date="1994" name="J. Ferment. Bioeng.">
        <title>Molecular cloning and nucleotide sequence of the gene for an alkaline protease from the alkalophilic Bacillus sp. KSM-K16.</title>
        <authorList>
            <person name="Hakamada Y."/>
            <person name="Kobayashi T."/>
            <person name="Hitomi J."/>
            <person name="Kawai S."/>
            <person name="Ito S."/>
        </authorList>
    </citation>
    <scope>NUCLEOTIDE SEQUENCE [LARGE SCALE GENOMIC DNA]</scope>
    <source>
        <strain evidence="1 2">KSM-K16</strain>
    </source>
</reference>
<evidence type="ECO:0000313" key="2">
    <source>
        <dbReference type="Proteomes" id="UP000001168"/>
    </source>
</evidence>
<keyword evidence="2" id="KW-1185">Reference proteome</keyword>
<reference evidence="1 2" key="5">
    <citation type="journal article" date="2007" name="Extremophiles">
        <title>Intragenomic diversity of the V1 regions of 16S rRNA genes in high-alkaline protease-producing Bacillus clausii spp.</title>
        <authorList>
            <person name="Kageyama Y."/>
            <person name="Takaki Y."/>
            <person name="Shimamura S."/>
            <person name="Nishi S."/>
            <person name="Nogi Y."/>
            <person name="Uchimura K."/>
            <person name="Kobayashi T."/>
            <person name="Hitomi J."/>
            <person name="Ozaki K."/>
            <person name="Kawai S."/>
            <person name="Ito S."/>
            <person name="Horikoshi K."/>
        </authorList>
    </citation>
    <scope>NUCLEOTIDE SEQUENCE [LARGE SCALE GENOMIC DNA]</scope>
    <source>
        <strain evidence="1 2">KSM-K16</strain>
    </source>
</reference>
<dbReference type="Pfam" id="PF07352">
    <property type="entry name" value="Phage_Mu_Gam"/>
    <property type="match status" value="1"/>
</dbReference>
<dbReference type="SUPFAM" id="SSF161266">
    <property type="entry name" value="Gam-like"/>
    <property type="match status" value="1"/>
</dbReference>
<dbReference type="RefSeq" id="WP_011247703.1">
    <property type="nucleotide sequence ID" value="NC_006582.1"/>
</dbReference>
<dbReference type="STRING" id="66692.ABC2861"/>
<gene>
    <name evidence="1" type="ordered locus">ABC2861</name>
</gene>
<dbReference type="AlphaFoldDB" id="Q5WE15"/>
<dbReference type="GO" id="GO:0003690">
    <property type="term" value="F:double-stranded DNA binding"/>
    <property type="evidence" value="ECO:0007669"/>
    <property type="project" value="InterPro"/>
</dbReference>
<dbReference type="EMBL" id="AP006627">
    <property type="protein sequence ID" value="BAD65395.1"/>
    <property type="molecule type" value="Genomic_DNA"/>
</dbReference>
<reference evidence="2" key="4">
    <citation type="submission" date="2003-10" db="EMBL/GenBank/DDBJ databases">
        <title>The complete genome sequence of the alkaliphilic Bacillus clausii KSM-K16.</title>
        <authorList>
            <person name="Takaki Y."/>
            <person name="Kageyama Y."/>
            <person name="Shimamura S."/>
            <person name="Suzuki H."/>
            <person name="Nishi S."/>
            <person name="Hatada Y."/>
            <person name="Kawai S."/>
            <person name="Ito S."/>
            <person name="Horikoshi K."/>
        </authorList>
    </citation>
    <scope>NUCLEOTIDE SEQUENCE [LARGE SCALE GENOMIC DNA]</scope>
    <source>
        <strain evidence="2">KSM-K16</strain>
    </source>
</reference>
<protein>
    <submittedName>
        <fullName evidence="1">Uncharacterized protein</fullName>
    </submittedName>
</protein>
<sequence length="241" mass="28448">MNQFEAQLNAVIEPETDTEGFVIETLDAAIEAQSRVAKLRGKQAEIDSLVDARIEALQKDIDRLKEWGEEAKKEFVEKEQFYTHRLEFYLRDQIAAGSKKKSIKLPYGAIKMVKQQPEFKRNDRQLLHYAKEKGLVKSTNVRTNLLSRWRYESARTDGRAAHNLNPVVWSHEQFVNLGIVWLMSNREYWLKRAKEQVPFDWKLQKRLEEWSTEQLKKRVLMIEQAFADAFEDDDEEEDDDL</sequence>
<dbReference type="GO" id="GO:0042262">
    <property type="term" value="P:DNA protection"/>
    <property type="evidence" value="ECO:0007669"/>
    <property type="project" value="InterPro"/>
</dbReference>
<dbReference type="HOGENOM" id="CLU_1150075_0_0_9"/>
<evidence type="ECO:0000313" key="1">
    <source>
        <dbReference type="EMBL" id="BAD65395.1"/>
    </source>
</evidence>